<sequence>MNENEATLVSETLRWAECGEFSVGLKIQDITGWPTSPRLTFYIAGTCGTIVTRYTIPHDAADPRHDVITHPSVTSLESMERVFKTNLPPDSPGDYFQHKLHKVPPSAGDMGKLEKCYQMLGLPPKLSMNISVFEQLRVQQGEGREYYVEENDEGEFGAVAEDDGASCSSRPSLLEPKEVNDGVLVDGCFIPILISALYGKNPPPSPLSPNDRLLLDVFTIRTHISYAISRLVRYTEHLRGSVKAVEGMT</sequence>
<dbReference type="AlphaFoldDB" id="A0AA39TW13"/>
<protein>
    <submittedName>
        <fullName evidence="1">Uncharacterized protein</fullName>
    </submittedName>
</protein>
<name>A0AA39TW13_ARMTA</name>
<comment type="caution">
    <text evidence="1">The sequence shown here is derived from an EMBL/GenBank/DDBJ whole genome shotgun (WGS) entry which is preliminary data.</text>
</comment>
<proteinExistence type="predicted"/>
<dbReference type="RefSeq" id="XP_060338363.1">
    <property type="nucleotide sequence ID" value="XM_060482158.1"/>
</dbReference>
<accession>A0AA39TW13</accession>
<reference evidence="1" key="1">
    <citation type="submission" date="2023-06" db="EMBL/GenBank/DDBJ databases">
        <authorList>
            <consortium name="Lawrence Berkeley National Laboratory"/>
            <person name="Ahrendt S."/>
            <person name="Sahu N."/>
            <person name="Indic B."/>
            <person name="Wong-Bajracharya J."/>
            <person name="Merenyi Z."/>
            <person name="Ke H.-M."/>
            <person name="Monk M."/>
            <person name="Kocsube S."/>
            <person name="Drula E."/>
            <person name="Lipzen A."/>
            <person name="Balint B."/>
            <person name="Henrissat B."/>
            <person name="Andreopoulos B."/>
            <person name="Martin F.M."/>
            <person name="Harder C.B."/>
            <person name="Rigling D."/>
            <person name="Ford K.L."/>
            <person name="Foster G.D."/>
            <person name="Pangilinan J."/>
            <person name="Papanicolaou A."/>
            <person name="Barry K."/>
            <person name="LaButti K."/>
            <person name="Viragh M."/>
            <person name="Koriabine M."/>
            <person name="Yan M."/>
            <person name="Riley R."/>
            <person name="Champramary S."/>
            <person name="Plett K.L."/>
            <person name="Tsai I.J."/>
            <person name="Slot J."/>
            <person name="Sipos G."/>
            <person name="Plett J."/>
            <person name="Nagy L.G."/>
            <person name="Grigoriev I.V."/>
        </authorList>
    </citation>
    <scope>NUCLEOTIDE SEQUENCE</scope>
    <source>
        <strain evidence="1">CCBAS 213</strain>
    </source>
</reference>
<evidence type="ECO:0000313" key="2">
    <source>
        <dbReference type="Proteomes" id="UP001175211"/>
    </source>
</evidence>
<organism evidence="1 2">
    <name type="scientific">Armillaria tabescens</name>
    <name type="common">Ringless honey mushroom</name>
    <name type="synonym">Agaricus tabescens</name>
    <dbReference type="NCBI Taxonomy" id="1929756"/>
    <lineage>
        <taxon>Eukaryota</taxon>
        <taxon>Fungi</taxon>
        <taxon>Dikarya</taxon>
        <taxon>Basidiomycota</taxon>
        <taxon>Agaricomycotina</taxon>
        <taxon>Agaricomycetes</taxon>
        <taxon>Agaricomycetidae</taxon>
        <taxon>Agaricales</taxon>
        <taxon>Marasmiineae</taxon>
        <taxon>Physalacriaceae</taxon>
        <taxon>Desarmillaria</taxon>
    </lineage>
</organism>
<dbReference type="GeneID" id="85365706"/>
<keyword evidence="2" id="KW-1185">Reference proteome</keyword>
<dbReference type="Proteomes" id="UP001175211">
    <property type="component" value="Unassembled WGS sequence"/>
</dbReference>
<dbReference type="EMBL" id="JAUEPS010000002">
    <property type="protein sequence ID" value="KAK0468088.1"/>
    <property type="molecule type" value="Genomic_DNA"/>
</dbReference>
<gene>
    <name evidence="1" type="ORF">EV420DRAFT_446395</name>
</gene>
<evidence type="ECO:0000313" key="1">
    <source>
        <dbReference type="EMBL" id="KAK0468088.1"/>
    </source>
</evidence>